<sequence>MGTMSMPSNLSAVLFTDKNGITREGVYKKGLNAFVEALGDEGPEDPGNLYPEDDITTWEYLDQRRSPDADFMVIL</sequence>
<dbReference type="RefSeq" id="WP_090335599.1">
    <property type="nucleotide sequence ID" value="NZ_FNXY01000004.1"/>
</dbReference>
<dbReference type="AlphaFoldDB" id="A0A1H6UXF4"/>
<evidence type="ECO:0000313" key="2">
    <source>
        <dbReference type="Proteomes" id="UP000199532"/>
    </source>
</evidence>
<accession>A0A1H6UXF4</accession>
<dbReference type="Proteomes" id="UP000199532">
    <property type="component" value="Unassembled WGS sequence"/>
</dbReference>
<proteinExistence type="predicted"/>
<dbReference type="EMBL" id="FNXY01000004">
    <property type="protein sequence ID" value="SEI93020.1"/>
    <property type="molecule type" value="Genomic_DNA"/>
</dbReference>
<dbReference type="OrthoDB" id="964510at2"/>
<reference evidence="1 2" key="1">
    <citation type="submission" date="2016-10" db="EMBL/GenBank/DDBJ databases">
        <authorList>
            <person name="de Groot N.N."/>
        </authorList>
    </citation>
    <scope>NUCLEOTIDE SEQUENCE [LARGE SCALE GENOMIC DNA]</scope>
    <source>
        <strain evidence="1 2">DSM 19938</strain>
    </source>
</reference>
<evidence type="ECO:0000313" key="1">
    <source>
        <dbReference type="EMBL" id="SEI93020.1"/>
    </source>
</evidence>
<gene>
    <name evidence="1" type="ORF">SAMN04487995_2599</name>
</gene>
<protein>
    <submittedName>
        <fullName evidence="1">Uncharacterized protein</fullName>
    </submittedName>
</protein>
<name>A0A1H6UXF4_9BACT</name>
<keyword evidence="2" id="KW-1185">Reference proteome</keyword>
<organism evidence="1 2">
    <name type="scientific">Dyadobacter koreensis</name>
    <dbReference type="NCBI Taxonomy" id="408657"/>
    <lineage>
        <taxon>Bacteria</taxon>
        <taxon>Pseudomonadati</taxon>
        <taxon>Bacteroidota</taxon>
        <taxon>Cytophagia</taxon>
        <taxon>Cytophagales</taxon>
        <taxon>Spirosomataceae</taxon>
        <taxon>Dyadobacter</taxon>
    </lineage>
</organism>